<comment type="caution">
    <text evidence="12">The sequence shown here is derived from an EMBL/GenBank/DDBJ whole genome shotgun (WGS) entry which is preliminary data.</text>
</comment>
<feature type="domain" description="Signal transduction histidine kinase subgroup 3 dimerisation and phosphoacceptor" evidence="11">
    <location>
        <begin position="225"/>
        <end position="287"/>
    </location>
</feature>
<keyword evidence="8" id="KW-0902">Two-component regulatory system</keyword>
<feature type="transmembrane region" description="Helical" evidence="9">
    <location>
        <begin position="81"/>
        <end position="97"/>
    </location>
</feature>
<dbReference type="GO" id="GO:0016020">
    <property type="term" value="C:membrane"/>
    <property type="evidence" value="ECO:0007669"/>
    <property type="project" value="InterPro"/>
</dbReference>
<dbReference type="EC" id="2.7.13.3" evidence="2"/>
<organism evidence="12 13">
    <name type="scientific">Phytoactinopolyspora mesophila</name>
    <dbReference type="NCBI Taxonomy" id="2650750"/>
    <lineage>
        <taxon>Bacteria</taxon>
        <taxon>Bacillati</taxon>
        <taxon>Actinomycetota</taxon>
        <taxon>Actinomycetes</taxon>
        <taxon>Jiangellales</taxon>
        <taxon>Jiangellaceae</taxon>
        <taxon>Phytoactinopolyspora</taxon>
    </lineage>
</organism>
<evidence type="ECO:0000256" key="4">
    <source>
        <dbReference type="ARBA" id="ARBA00022679"/>
    </source>
</evidence>
<keyword evidence="4" id="KW-0808">Transferase</keyword>
<dbReference type="AlphaFoldDB" id="A0A7K3M904"/>
<sequence>MDSVVVDDAAPATPAGTSPRRAQWRQLAGLLTFGIAGATTRRGIAKGALALFCTGVVLWSLGLTGLWTVADPLGLRAAPRWIHLVTLATAALAVMLVRTRPAAALSIAGIAAVADFVLGGSLGVFLVIWELLFSVGMHGTARIRKVVNSVVGVVVALAVGGVSISELDAQIGVIIGLQLMALLILPLWWSATVRQKVELADLEARRAADLERIGELRRAEAVQSERSAIARDLHDVIASRLSTIAIQSAAALAAPAHDQSVSLRAVRGQALEALQEMRSMIVVLRSESHCPGHDHPAALSGGLDHIGDLIDAARATGMCIRLVLPTHLDDLAASVPVTISQACSRIVQEALANAAKHAPESDVSVALHGDRSELRVVVENSLTTASPVDHPSLSGGVGLATMRERAEAVGGRFTAAPDQTASVWRVEASLPVPGGLEEPGRYS</sequence>
<evidence type="ECO:0000313" key="12">
    <source>
        <dbReference type="EMBL" id="NDL59422.1"/>
    </source>
</evidence>
<keyword evidence="13" id="KW-1185">Reference proteome</keyword>
<proteinExistence type="predicted"/>
<dbReference type="GO" id="GO:0046983">
    <property type="term" value="F:protein dimerization activity"/>
    <property type="evidence" value="ECO:0007669"/>
    <property type="project" value="InterPro"/>
</dbReference>
<evidence type="ECO:0000256" key="3">
    <source>
        <dbReference type="ARBA" id="ARBA00022553"/>
    </source>
</evidence>
<evidence type="ECO:0000256" key="9">
    <source>
        <dbReference type="SAM" id="Phobius"/>
    </source>
</evidence>
<evidence type="ECO:0000259" key="11">
    <source>
        <dbReference type="Pfam" id="PF07730"/>
    </source>
</evidence>
<evidence type="ECO:0000256" key="7">
    <source>
        <dbReference type="ARBA" id="ARBA00022840"/>
    </source>
</evidence>
<feature type="transmembrane region" description="Helical" evidence="9">
    <location>
        <begin position="146"/>
        <end position="164"/>
    </location>
</feature>
<keyword evidence="9" id="KW-0472">Membrane</keyword>
<feature type="domain" description="Histidine kinase/HSP90-like ATPase" evidence="10">
    <location>
        <begin position="342"/>
        <end position="421"/>
    </location>
</feature>
<keyword evidence="6" id="KW-0418">Kinase</keyword>
<dbReference type="RefSeq" id="WP_162452108.1">
    <property type="nucleotide sequence ID" value="NZ_WLZY01000007.1"/>
</dbReference>
<evidence type="ECO:0000256" key="5">
    <source>
        <dbReference type="ARBA" id="ARBA00022741"/>
    </source>
</evidence>
<keyword evidence="3" id="KW-0597">Phosphoprotein</keyword>
<evidence type="ECO:0000256" key="8">
    <source>
        <dbReference type="ARBA" id="ARBA00023012"/>
    </source>
</evidence>
<evidence type="ECO:0000313" key="13">
    <source>
        <dbReference type="Proteomes" id="UP000460435"/>
    </source>
</evidence>
<dbReference type="InterPro" id="IPR050482">
    <property type="entry name" value="Sensor_HK_TwoCompSys"/>
</dbReference>
<keyword evidence="9" id="KW-1133">Transmembrane helix</keyword>
<dbReference type="Gene3D" id="3.30.565.10">
    <property type="entry name" value="Histidine kinase-like ATPase, C-terminal domain"/>
    <property type="match status" value="1"/>
</dbReference>
<keyword evidence="7" id="KW-0067">ATP-binding</keyword>
<dbReference type="PANTHER" id="PTHR24421">
    <property type="entry name" value="NITRATE/NITRITE SENSOR PROTEIN NARX-RELATED"/>
    <property type="match status" value="1"/>
</dbReference>
<accession>A0A7K3M904</accession>
<gene>
    <name evidence="12" type="ORF">F7O44_20325</name>
</gene>
<dbReference type="EMBL" id="WLZY01000007">
    <property type="protein sequence ID" value="NDL59422.1"/>
    <property type="molecule type" value="Genomic_DNA"/>
</dbReference>
<reference evidence="12 13" key="1">
    <citation type="submission" date="2019-11" db="EMBL/GenBank/DDBJ databases">
        <authorList>
            <person name="Li X.-J."/>
            <person name="Feng X.-M."/>
        </authorList>
    </citation>
    <scope>NUCLEOTIDE SEQUENCE [LARGE SCALE GENOMIC DNA]</scope>
    <source>
        <strain evidence="12 13">XMNu-373</strain>
    </source>
</reference>
<dbReference type="PANTHER" id="PTHR24421:SF10">
    <property type="entry name" value="NITRATE_NITRITE SENSOR PROTEIN NARQ"/>
    <property type="match status" value="1"/>
</dbReference>
<evidence type="ECO:0000259" key="10">
    <source>
        <dbReference type="Pfam" id="PF02518"/>
    </source>
</evidence>
<dbReference type="InterPro" id="IPR011712">
    <property type="entry name" value="Sig_transdc_His_kin_sub3_dim/P"/>
</dbReference>
<dbReference type="Pfam" id="PF07730">
    <property type="entry name" value="HisKA_3"/>
    <property type="match status" value="1"/>
</dbReference>
<feature type="transmembrane region" description="Helical" evidence="9">
    <location>
        <begin position="104"/>
        <end position="126"/>
    </location>
</feature>
<dbReference type="Proteomes" id="UP000460435">
    <property type="component" value="Unassembled WGS sequence"/>
</dbReference>
<comment type="catalytic activity">
    <reaction evidence="1">
        <text>ATP + protein L-histidine = ADP + protein N-phospho-L-histidine.</text>
        <dbReference type="EC" id="2.7.13.3"/>
    </reaction>
</comment>
<feature type="transmembrane region" description="Helical" evidence="9">
    <location>
        <begin position="48"/>
        <end position="69"/>
    </location>
</feature>
<dbReference type="InterPro" id="IPR036890">
    <property type="entry name" value="HATPase_C_sf"/>
</dbReference>
<evidence type="ECO:0000256" key="1">
    <source>
        <dbReference type="ARBA" id="ARBA00000085"/>
    </source>
</evidence>
<evidence type="ECO:0000256" key="6">
    <source>
        <dbReference type="ARBA" id="ARBA00022777"/>
    </source>
</evidence>
<dbReference type="GO" id="GO:0005524">
    <property type="term" value="F:ATP binding"/>
    <property type="evidence" value="ECO:0007669"/>
    <property type="project" value="UniProtKB-KW"/>
</dbReference>
<feature type="transmembrane region" description="Helical" evidence="9">
    <location>
        <begin position="171"/>
        <end position="189"/>
    </location>
</feature>
<keyword evidence="5" id="KW-0547">Nucleotide-binding</keyword>
<dbReference type="InterPro" id="IPR003594">
    <property type="entry name" value="HATPase_dom"/>
</dbReference>
<dbReference type="SUPFAM" id="SSF55874">
    <property type="entry name" value="ATPase domain of HSP90 chaperone/DNA topoisomerase II/histidine kinase"/>
    <property type="match status" value="1"/>
</dbReference>
<dbReference type="Pfam" id="PF02518">
    <property type="entry name" value="HATPase_c"/>
    <property type="match status" value="1"/>
</dbReference>
<evidence type="ECO:0000256" key="2">
    <source>
        <dbReference type="ARBA" id="ARBA00012438"/>
    </source>
</evidence>
<dbReference type="Gene3D" id="1.20.5.1930">
    <property type="match status" value="1"/>
</dbReference>
<protein>
    <recommendedName>
        <fullName evidence="2">histidine kinase</fullName>
        <ecNumber evidence="2">2.7.13.3</ecNumber>
    </recommendedName>
</protein>
<dbReference type="CDD" id="cd16917">
    <property type="entry name" value="HATPase_UhpB-NarQ-NarX-like"/>
    <property type="match status" value="1"/>
</dbReference>
<name>A0A7K3M904_9ACTN</name>
<dbReference type="GO" id="GO:0000155">
    <property type="term" value="F:phosphorelay sensor kinase activity"/>
    <property type="evidence" value="ECO:0007669"/>
    <property type="project" value="InterPro"/>
</dbReference>
<keyword evidence="9" id="KW-0812">Transmembrane</keyword>